<dbReference type="HAMAP" id="MF_00374">
    <property type="entry name" value="Ribosomal_uL29"/>
    <property type="match status" value="1"/>
</dbReference>
<dbReference type="InterPro" id="IPR018254">
    <property type="entry name" value="Ribosomal_uL29_CS"/>
</dbReference>
<evidence type="ECO:0000256" key="1">
    <source>
        <dbReference type="ARBA" id="ARBA00009254"/>
    </source>
</evidence>
<keyword evidence="2 5" id="KW-0689">Ribosomal protein</keyword>
<dbReference type="SUPFAM" id="SSF46561">
    <property type="entry name" value="Ribosomal protein L29 (L29p)"/>
    <property type="match status" value="1"/>
</dbReference>
<dbReference type="PROSITE" id="PS00579">
    <property type="entry name" value="RIBOSOMAL_L29"/>
    <property type="match status" value="1"/>
</dbReference>
<dbReference type="Gene3D" id="1.10.287.310">
    <property type="match status" value="1"/>
</dbReference>
<keyword evidence="7" id="KW-1185">Reference proteome</keyword>
<keyword evidence="3 5" id="KW-0687">Ribonucleoprotein</keyword>
<name>A0ABP8GAI0_9BACT</name>
<dbReference type="InterPro" id="IPR001854">
    <property type="entry name" value="Ribosomal_uL29"/>
</dbReference>
<dbReference type="EMBL" id="BAABFN010000022">
    <property type="protein sequence ID" value="GAA4320687.1"/>
    <property type="molecule type" value="Genomic_DNA"/>
</dbReference>
<comment type="caution">
    <text evidence="6">The sequence shown here is derived from an EMBL/GenBank/DDBJ whole genome shotgun (WGS) entry which is preliminary data.</text>
</comment>
<evidence type="ECO:0000256" key="5">
    <source>
        <dbReference type="HAMAP-Rule" id="MF_00374"/>
    </source>
</evidence>
<dbReference type="CDD" id="cd00427">
    <property type="entry name" value="Ribosomal_L29_HIP"/>
    <property type="match status" value="1"/>
</dbReference>
<evidence type="ECO:0000256" key="3">
    <source>
        <dbReference type="ARBA" id="ARBA00023274"/>
    </source>
</evidence>
<evidence type="ECO:0000313" key="7">
    <source>
        <dbReference type="Proteomes" id="UP001501207"/>
    </source>
</evidence>
<proteinExistence type="inferred from homology"/>
<evidence type="ECO:0000313" key="6">
    <source>
        <dbReference type="EMBL" id="GAA4320687.1"/>
    </source>
</evidence>
<evidence type="ECO:0000256" key="2">
    <source>
        <dbReference type="ARBA" id="ARBA00022980"/>
    </source>
</evidence>
<accession>A0ABP8GAI0</accession>
<dbReference type="InterPro" id="IPR036049">
    <property type="entry name" value="Ribosomal_uL29_sf"/>
</dbReference>
<dbReference type="Proteomes" id="UP001501207">
    <property type="component" value="Unassembled WGS sequence"/>
</dbReference>
<comment type="similarity">
    <text evidence="1 5">Belongs to the universal ribosomal protein uL29 family.</text>
</comment>
<reference evidence="7" key="1">
    <citation type="journal article" date="2019" name="Int. J. Syst. Evol. Microbiol.">
        <title>The Global Catalogue of Microorganisms (GCM) 10K type strain sequencing project: providing services to taxonomists for standard genome sequencing and annotation.</title>
        <authorList>
            <consortium name="The Broad Institute Genomics Platform"/>
            <consortium name="The Broad Institute Genome Sequencing Center for Infectious Disease"/>
            <person name="Wu L."/>
            <person name="Ma J."/>
        </authorList>
    </citation>
    <scope>NUCLEOTIDE SEQUENCE [LARGE SCALE GENOMIC DNA]</scope>
    <source>
        <strain evidence="7">JCM 17664</strain>
    </source>
</reference>
<sequence length="74" mass="8523">MAKEKADLKSLSEVDLQSRIAEEEVRLKKLKFGHAVSPIENPMNIRELRRDIARLKTELRTRERGANTNNVNHG</sequence>
<evidence type="ECO:0000256" key="4">
    <source>
        <dbReference type="ARBA" id="ARBA00035204"/>
    </source>
</evidence>
<gene>
    <name evidence="5 6" type="primary">rpmC</name>
    <name evidence="6" type="ORF">GCM10023143_35050</name>
</gene>
<dbReference type="NCBIfam" id="TIGR00012">
    <property type="entry name" value="L29"/>
    <property type="match status" value="1"/>
</dbReference>
<dbReference type="Pfam" id="PF00831">
    <property type="entry name" value="Ribosomal_L29"/>
    <property type="match status" value="1"/>
</dbReference>
<dbReference type="GO" id="GO:0005840">
    <property type="term" value="C:ribosome"/>
    <property type="evidence" value="ECO:0007669"/>
    <property type="project" value="UniProtKB-KW"/>
</dbReference>
<protein>
    <recommendedName>
        <fullName evidence="4 5">Large ribosomal subunit protein uL29</fullName>
    </recommendedName>
</protein>
<dbReference type="RefSeq" id="WP_344981838.1">
    <property type="nucleotide sequence ID" value="NZ_BAABFN010000022.1"/>
</dbReference>
<organism evidence="6 7">
    <name type="scientific">Compostibacter hankyongensis</name>
    <dbReference type="NCBI Taxonomy" id="1007089"/>
    <lineage>
        <taxon>Bacteria</taxon>
        <taxon>Pseudomonadati</taxon>
        <taxon>Bacteroidota</taxon>
        <taxon>Chitinophagia</taxon>
        <taxon>Chitinophagales</taxon>
        <taxon>Chitinophagaceae</taxon>
        <taxon>Compostibacter</taxon>
    </lineage>
</organism>